<dbReference type="OrthoDB" id="2020070at2759"/>
<name>A0A8H5U147_FUSHE</name>
<gene>
    <name evidence="2" type="ORF">FHETE_1065</name>
</gene>
<dbReference type="SUPFAM" id="SSF55729">
    <property type="entry name" value="Acyl-CoA N-acyltransferases (Nat)"/>
    <property type="match status" value="1"/>
</dbReference>
<evidence type="ECO:0000313" key="3">
    <source>
        <dbReference type="Proteomes" id="UP000567885"/>
    </source>
</evidence>
<dbReference type="AlphaFoldDB" id="A0A8H5U147"/>
<dbReference type="InterPro" id="IPR055100">
    <property type="entry name" value="GNAT_LYC1-like"/>
</dbReference>
<dbReference type="EMBL" id="JAAGWQ010000015">
    <property type="protein sequence ID" value="KAF5678824.1"/>
    <property type="molecule type" value="Genomic_DNA"/>
</dbReference>
<organism evidence="2 3">
    <name type="scientific">Fusarium heterosporum</name>
    <dbReference type="NCBI Taxonomy" id="42747"/>
    <lineage>
        <taxon>Eukaryota</taxon>
        <taxon>Fungi</taxon>
        <taxon>Dikarya</taxon>
        <taxon>Ascomycota</taxon>
        <taxon>Pezizomycotina</taxon>
        <taxon>Sordariomycetes</taxon>
        <taxon>Hypocreomycetidae</taxon>
        <taxon>Hypocreales</taxon>
        <taxon>Nectriaceae</taxon>
        <taxon>Fusarium</taxon>
        <taxon>Fusarium heterosporum species complex</taxon>
    </lineage>
</organism>
<comment type="caution">
    <text evidence="2">The sequence shown here is derived from an EMBL/GenBank/DDBJ whole genome shotgun (WGS) entry which is preliminary data.</text>
</comment>
<dbReference type="Pfam" id="PF22998">
    <property type="entry name" value="GNAT_LYC1-like"/>
    <property type="match status" value="1"/>
</dbReference>
<accession>A0A8H5U147</accession>
<dbReference type="GO" id="GO:0016740">
    <property type="term" value="F:transferase activity"/>
    <property type="evidence" value="ECO:0007669"/>
    <property type="project" value="UniProtKB-KW"/>
</dbReference>
<dbReference type="InterPro" id="IPR053013">
    <property type="entry name" value="LAT"/>
</dbReference>
<dbReference type="InterPro" id="IPR016181">
    <property type="entry name" value="Acyl_CoA_acyltransferase"/>
</dbReference>
<dbReference type="Gene3D" id="3.40.630.30">
    <property type="match status" value="1"/>
</dbReference>
<dbReference type="PANTHER" id="PTHR34815">
    <property type="entry name" value="LYSINE ACETYLTRANSFERASE"/>
    <property type="match status" value="1"/>
</dbReference>
<feature type="domain" description="LYC1 C-terminal" evidence="1">
    <location>
        <begin position="172"/>
        <end position="380"/>
    </location>
</feature>
<evidence type="ECO:0000259" key="1">
    <source>
        <dbReference type="Pfam" id="PF22998"/>
    </source>
</evidence>
<dbReference type="PANTHER" id="PTHR34815:SF2">
    <property type="entry name" value="N-ACETYLTRANSFERASE DOMAIN-CONTAINING PROTEIN"/>
    <property type="match status" value="1"/>
</dbReference>
<evidence type="ECO:0000313" key="2">
    <source>
        <dbReference type="EMBL" id="KAF5678824.1"/>
    </source>
</evidence>
<sequence>MASHDNLPPVSSPSLVLTRPTDVERERVWKGTHPHWGAALTMEDYIAREHDNLEAALARDDGVTSWILTDGSMKPDDRPILSSCETYKKRALVSSKEGRVRDGTAFGVASVFTFPECRGKGYASKMMSLLADELRGRQQKNEGDADFSVLWSDVGPKFYNAVGWKPFESTWLEFPVTETEHTAEESVKPITLDDIPDLAARDEELLRKGVSSPSSRVRAAVVPDAITLQWHIHRGDFMCKHLFSRTPTVHGALYTPPDTPNSRIWAIWTGNFYGMLDKPEKNILRIVRLVIEDETISDETLTKGIQAIASSAQKTAKEWSCSKVEVWNPQNRVQKAAESIQSLRAKFFVRENNNIASLQWFGEDSNEGIEWIANEKFAWC</sequence>
<dbReference type="CDD" id="cd04301">
    <property type="entry name" value="NAT_SF"/>
    <property type="match status" value="1"/>
</dbReference>
<proteinExistence type="predicted"/>
<keyword evidence="3" id="KW-1185">Reference proteome</keyword>
<dbReference type="Proteomes" id="UP000567885">
    <property type="component" value="Unassembled WGS sequence"/>
</dbReference>
<reference evidence="2 3" key="1">
    <citation type="submission" date="2020-05" db="EMBL/GenBank/DDBJ databases">
        <title>Identification and distribution of gene clusters putatively required for synthesis of sphingolipid metabolism inhibitors in phylogenetically diverse species of the filamentous fungus Fusarium.</title>
        <authorList>
            <person name="Kim H.-S."/>
            <person name="Busman M."/>
            <person name="Brown D.W."/>
            <person name="Divon H."/>
            <person name="Uhlig S."/>
            <person name="Proctor R.H."/>
        </authorList>
    </citation>
    <scope>NUCLEOTIDE SEQUENCE [LARGE SCALE GENOMIC DNA]</scope>
    <source>
        <strain evidence="2 3">NRRL 20693</strain>
    </source>
</reference>
<protein>
    <submittedName>
        <fullName evidence="2">Lysine acetyltransferase</fullName>
    </submittedName>
</protein>
<keyword evidence="2" id="KW-0808">Transferase</keyword>